<dbReference type="Gene3D" id="1.10.357.10">
    <property type="entry name" value="Tetracycline Repressor, domain 2"/>
    <property type="match status" value="1"/>
</dbReference>
<evidence type="ECO:0000313" key="7">
    <source>
        <dbReference type="EMBL" id="GAC69850.1"/>
    </source>
</evidence>
<feature type="domain" description="HTH tetR-type" evidence="6">
    <location>
        <begin position="36"/>
        <end position="96"/>
    </location>
</feature>
<keyword evidence="2 4" id="KW-0238">DNA-binding</keyword>
<dbReference type="PANTHER" id="PTHR30055">
    <property type="entry name" value="HTH-TYPE TRANSCRIPTIONAL REGULATOR RUTR"/>
    <property type="match status" value="1"/>
</dbReference>
<keyword evidence="1" id="KW-0805">Transcription regulation</keyword>
<dbReference type="eggNOG" id="COG1309">
    <property type="taxonomic scope" value="Bacteria"/>
</dbReference>
<dbReference type="RefSeq" id="WP_007623301.1">
    <property type="nucleotide sequence ID" value="NZ_BANX01000028.1"/>
</dbReference>
<accession>M0QMI6</accession>
<dbReference type="STRING" id="1223545.GS4_28_00980"/>
<dbReference type="InterPro" id="IPR009057">
    <property type="entry name" value="Homeodomain-like_sf"/>
</dbReference>
<dbReference type="AlphaFoldDB" id="M0QMI6"/>
<dbReference type="SUPFAM" id="SSF46689">
    <property type="entry name" value="Homeodomain-like"/>
    <property type="match status" value="1"/>
</dbReference>
<evidence type="ECO:0000256" key="5">
    <source>
        <dbReference type="SAM" id="MobiDB-lite"/>
    </source>
</evidence>
<proteinExistence type="predicted"/>
<keyword evidence="8" id="KW-1185">Reference proteome</keyword>
<comment type="caution">
    <text evidence="7">The sequence shown here is derived from an EMBL/GenBank/DDBJ whole genome shotgun (WGS) entry which is preliminary data.</text>
</comment>
<dbReference type="EMBL" id="BANX01000028">
    <property type="protein sequence ID" value="GAC69850.1"/>
    <property type="molecule type" value="Genomic_DNA"/>
</dbReference>
<dbReference type="InterPro" id="IPR050109">
    <property type="entry name" value="HTH-type_TetR-like_transc_reg"/>
</dbReference>
<protein>
    <submittedName>
        <fullName evidence="7">Putative TetR family transcriptional regulator</fullName>
    </submittedName>
</protein>
<evidence type="ECO:0000256" key="2">
    <source>
        <dbReference type="ARBA" id="ARBA00023125"/>
    </source>
</evidence>
<dbReference type="InterPro" id="IPR011075">
    <property type="entry name" value="TetR_C"/>
</dbReference>
<dbReference type="SUPFAM" id="SSF48498">
    <property type="entry name" value="Tetracyclin repressor-like, C-terminal domain"/>
    <property type="match status" value="1"/>
</dbReference>
<dbReference type="GO" id="GO:0000976">
    <property type="term" value="F:transcription cis-regulatory region binding"/>
    <property type="evidence" value="ECO:0007669"/>
    <property type="project" value="TreeGrafter"/>
</dbReference>
<gene>
    <name evidence="7" type="ORF">GS4_28_00980</name>
</gene>
<reference evidence="7 8" key="1">
    <citation type="submission" date="2013-01" db="EMBL/GenBank/DDBJ databases">
        <title>Whole genome shotgun sequence of Gordonia soli NBRC 108243.</title>
        <authorList>
            <person name="Isaki-Nakamura S."/>
            <person name="Hosoyama A."/>
            <person name="Tsuchikane K."/>
            <person name="Ando Y."/>
            <person name="Baba S."/>
            <person name="Ohji S."/>
            <person name="Hamada M."/>
            <person name="Tamura T."/>
            <person name="Yamazoe A."/>
            <person name="Yamazaki S."/>
            <person name="Fujita N."/>
        </authorList>
    </citation>
    <scope>NUCLEOTIDE SEQUENCE [LARGE SCALE GENOMIC DNA]</scope>
    <source>
        <strain evidence="7 8">NBRC 108243</strain>
    </source>
</reference>
<organism evidence="7 8">
    <name type="scientific">Gordonia soli NBRC 108243</name>
    <dbReference type="NCBI Taxonomy" id="1223545"/>
    <lineage>
        <taxon>Bacteria</taxon>
        <taxon>Bacillati</taxon>
        <taxon>Actinomycetota</taxon>
        <taxon>Actinomycetes</taxon>
        <taxon>Mycobacteriales</taxon>
        <taxon>Gordoniaceae</taxon>
        <taxon>Gordonia</taxon>
    </lineage>
</organism>
<dbReference type="Pfam" id="PF16859">
    <property type="entry name" value="TetR_C_11"/>
    <property type="match status" value="1"/>
</dbReference>
<sequence length="212" mass="22398">MEAGVVTTDSVLPKSTPDGVRSPGSATAPTGRPRDRRIDAAILDAARELVVQVGYPSLSLAAIADRAGTTTAAIYRRWSGKAEVVHDAVFPPTVVGTVPPPTGDVESDVRRRVEIARDLLATPEVLAALPGLIADMTADRELHARVMARFGDIFTTQAHDETDQRAAVGDDVLLETVIGATMFRLLVRPDAAVDAIWVDELTALVVRGVGSG</sequence>
<evidence type="ECO:0000256" key="1">
    <source>
        <dbReference type="ARBA" id="ARBA00023015"/>
    </source>
</evidence>
<dbReference type="Pfam" id="PF00440">
    <property type="entry name" value="TetR_N"/>
    <property type="match status" value="1"/>
</dbReference>
<evidence type="ECO:0000256" key="4">
    <source>
        <dbReference type="PROSITE-ProRule" id="PRU00335"/>
    </source>
</evidence>
<evidence type="ECO:0000259" key="6">
    <source>
        <dbReference type="PROSITE" id="PS50977"/>
    </source>
</evidence>
<evidence type="ECO:0000313" key="8">
    <source>
        <dbReference type="Proteomes" id="UP000011666"/>
    </source>
</evidence>
<feature type="region of interest" description="Disordered" evidence="5">
    <location>
        <begin position="1"/>
        <end position="35"/>
    </location>
</feature>
<dbReference type="PANTHER" id="PTHR30055:SF230">
    <property type="entry name" value="TRANSCRIPTIONAL REGULATORY PROTEIN (PROBABLY TETR-FAMILY)-RELATED"/>
    <property type="match status" value="1"/>
</dbReference>
<name>M0QMI6_9ACTN</name>
<dbReference type="Proteomes" id="UP000011666">
    <property type="component" value="Unassembled WGS sequence"/>
</dbReference>
<dbReference type="PROSITE" id="PS50977">
    <property type="entry name" value="HTH_TETR_2"/>
    <property type="match status" value="1"/>
</dbReference>
<dbReference type="GO" id="GO:0003700">
    <property type="term" value="F:DNA-binding transcription factor activity"/>
    <property type="evidence" value="ECO:0007669"/>
    <property type="project" value="TreeGrafter"/>
</dbReference>
<dbReference type="PRINTS" id="PR00455">
    <property type="entry name" value="HTHTETR"/>
</dbReference>
<feature type="DNA-binding region" description="H-T-H motif" evidence="4">
    <location>
        <begin position="59"/>
        <end position="78"/>
    </location>
</feature>
<dbReference type="InterPro" id="IPR036271">
    <property type="entry name" value="Tet_transcr_reg_TetR-rel_C_sf"/>
</dbReference>
<dbReference type="OrthoDB" id="9796019at2"/>
<dbReference type="InterPro" id="IPR001647">
    <property type="entry name" value="HTH_TetR"/>
</dbReference>
<keyword evidence="3" id="KW-0804">Transcription</keyword>
<evidence type="ECO:0000256" key="3">
    <source>
        <dbReference type="ARBA" id="ARBA00023163"/>
    </source>
</evidence>